<proteinExistence type="predicted"/>
<dbReference type="InterPro" id="IPR029016">
    <property type="entry name" value="GAF-like_dom_sf"/>
</dbReference>
<dbReference type="Proteomes" id="UP001073122">
    <property type="component" value="Unassembled WGS sequence"/>
</dbReference>
<accession>A0ABT3XXP3</accession>
<dbReference type="EMBL" id="JAOVZW010000036">
    <property type="protein sequence ID" value="MCX8526444.1"/>
    <property type="molecule type" value="Genomic_DNA"/>
</dbReference>
<organism evidence="2 3">
    <name type="scientific">Chryseobacterium formosus</name>
    <dbReference type="NCBI Taxonomy" id="1537363"/>
    <lineage>
        <taxon>Bacteria</taxon>
        <taxon>Pseudomonadati</taxon>
        <taxon>Bacteroidota</taxon>
        <taxon>Flavobacteriia</taxon>
        <taxon>Flavobacteriales</taxon>
        <taxon>Weeksellaceae</taxon>
        <taxon>Chryseobacterium group</taxon>
        <taxon>Chryseobacterium</taxon>
    </lineage>
</organism>
<feature type="domain" description="GAF" evidence="1">
    <location>
        <begin position="2"/>
        <end position="69"/>
    </location>
</feature>
<sequence>MVFEDVKKEPCLIANPNVIRDMGLRFYANVPMITHDEFLIGTLCIIYKINRITDSDWETLEELAKTTMNQIELMRSSLDKIDRLRTTNDYLDTASIDLA</sequence>
<evidence type="ECO:0000313" key="2">
    <source>
        <dbReference type="EMBL" id="MCX8526444.1"/>
    </source>
</evidence>
<gene>
    <name evidence="2" type="ORF">OF897_21230</name>
</gene>
<dbReference type="RefSeq" id="WP_267267689.1">
    <property type="nucleotide sequence ID" value="NZ_JAOVZW010000036.1"/>
</dbReference>
<dbReference type="SUPFAM" id="SSF55781">
    <property type="entry name" value="GAF domain-like"/>
    <property type="match status" value="1"/>
</dbReference>
<name>A0ABT3XXP3_9FLAO</name>
<evidence type="ECO:0000313" key="3">
    <source>
        <dbReference type="Proteomes" id="UP001073122"/>
    </source>
</evidence>
<dbReference type="InterPro" id="IPR003018">
    <property type="entry name" value="GAF"/>
</dbReference>
<reference evidence="2" key="1">
    <citation type="submission" date="2022-10" db="EMBL/GenBank/DDBJ databases">
        <title>Chryseobacterium sp. nov., a novel bacterial species.</title>
        <authorList>
            <person name="Cao Y."/>
        </authorList>
    </citation>
    <scope>NUCLEOTIDE SEQUENCE</scope>
    <source>
        <strain evidence="2">CCTCC AB2015118</strain>
    </source>
</reference>
<comment type="caution">
    <text evidence="2">The sequence shown here is derived from an EMBL/GenBank/DDBJ whole genome shotgun (WGS) entry which is preliminary data.</text>
</comment>
<dbReference type="Gene3D" id="3.30.450.40">
    <property type="match status" value="1"/>
</dbReference>
<protein>
    <submittedName>
        <fullName evidence="2">GAF domain-containing protein</fullName>
    </submittedName>
</protein>
<evidence type="ECO:0000259" key="1">
    <source>
        <dbReference type="Pfam" id="PF01590"/>
    </source>
</evidence>
<keyword evidence="3" id="KW-1185">Reference proteome</keyword>
<dbReference type="Pfam" id="PF01590">
    <property type="entry name" value="GAF"/>
    <property type="match status" value="1"/>
</dbReference>